<dbReference type="Proteomes" id="UP000225199">
    <property type="component" value="Unassembled WGS sequence"/>
</dbReference>
<organism evidence="1 2">
    <name type="scientific">Fusobacterium nucleatum subsp. polymorphum</name>
    <name type="common">Fusobacterium polymorphum</name>
    <dbReference type="NCBI Taxonomy" id="76857"/>
    <lineage>
        <taxon>Bacteria</taxon>
        <taxon>Fusobacteriati</taxon>
        <taxon>Fusobacteriota</taxon>
        <taxon>Fusobacteriia</taxon>
        <taxon>Fusobacteriales</taxon>
        <taxon>Fusobacteriaceae</taxon>
        <taxon>Fusobacterium</taxon>
    </lineage>
</organism>
<dbReference type="AlphaFoldDB" id="A0A2C6AVK1"/>
<reference evidence="1 2" key="1">
    <citation type="submission" date="2017-06" db="EMBL/GenBank/DDBJ databases">
        <title>Draft genome sequence of Fusobacterium nucleatum subsp. polymorphum KCOM 1002 (=ChDC F175).</title>
        <authorList>
            <person name="Kook J.-K."/>
            <person name="Park S.-N."/>
            <person name="Lim Y.K."/>
            <person name="Roh H."/>
        </authorList>
    </citation>
    <scope>NUCLEOTIDE SEQUENCE [LARGE SCALE GENOMIC DNA]</scope>
    <source>
        <strain evidence="2">KCOM 1002 (ChDC F175)</strain>
    </source>
</reference>
<dbReference type="RefSeq" id="WP_098978406.1">
    <property type="nucleotide sequence ID" value="NZ_NIRJ01000001.1"/>
</dbReference>
<evidence type="ECO:0000313" key="2">
    <source>
        <dbReference type="Proteomes" id="UP000225199"/>
    </source>
</evidence>
<sequence>MDKIYKEIHDYRLRLAIEGPPILIDSPNLIKAVEDYRKEELRKEYGYGNYQDKNLSKTKEMNISPELNVKKEAQPTLGIEEYLKGLREGVGI</sequence>
<protein>
    <submittedName>
        <fullName evidence="1">DNA replication protein</fullName>
    </submittedName>
</protein>
<accession>A0A2C6AVK1</accession>
<gene>
    <name evidence="1" type="ORF">CA840_02635</name>
</gene>
<dbReference type="EMBL" id="NIRJ01000001">
    <property type="protein sequence ID" value="PHH96346.1"/>
    <property type="molecule type" value="Genomic_DNA"/>
</dbReference>
<evidence type="ECO:0000313" key="1">
    <source>
        <dbReference type="EMBL" id="PHH96346.1"/>
    </source>
</evidence>
<name>A0A2C6AVK1_FUSNP</name>
<comment type="caution">
    <text evidence="1">The sequence shown here is derived from an EMBL/GenBank/DDBJ whole genome shotgun (WGS) entry which is preliminary data.</text>
</comment>
<proteinExistence type="predicted"/>